<comment type="subcellular location">
    <subcellularLocation>
        <location evidence="4">Periplasm</location>
    </subcellularLocation>
</comment>
<dbReference type="PANTHER" id="PTHR36504:SF1">
    <property type="entry name" value="LIPOPOLYSACCHARIDE EXPORT SYSTEM PROTEIN LPTA"/>
    <property type="match status" value="1"/>
</dbReference>
<evidence type="ECO:0000256" key="3">
    <source>
        <dbReference type="ARBA" id="ARBA00022764"/>
    </source>
</evidence>
<dbReference type="GO" id="GO:0030288">
    <property type="term" value="C:outer membrane-bounded periplasmic space"/>
    <property type="evidence" value="ECO:0007669"/>
    <property type="project" value="TreeGrafter"/>
</dbReference>
<keyword evidence="1 4" id="KW-0813">Transport</keyword>
<comment type="similarity">
    <text evidence="4">Belongs to the LptA family.</text>
</comment>
<dbReference type="EMBL" id="QRHA01000002">
    <property type="protein sequence ID" value="RDV28108.1"/>
    <property type="molecule type" value="Genomic_DNA"/>
</dbReference>
<accession>A0A3D8MC66</accession>
<keyword evidence="3 4" id="KW-0574">Periplasm</keyword>
<gene>
    <name evidence="4 7" type="primary">lptA</name>
    <name evidence="7" type="ORF">DXV75_03855</name>
</gene>
<organism evidence="7 8">
    <name type="scientific">Alteromonas aestuariivivens</name>
    <dbReference type="NCBI Taxonomy" id="1938339"/>
    <lineage>
        <taxon>Bacteria</taxon>
        <taxon>Pseudomonadati</taxon>
        <taxon>Pseudomonadota</taxon>
        <taxon>Gammaproteobacteria</taxon>
        <taxon>Alteromonadales</taxon>
        <taxon>Alteromonadaceae</taxon>
        <taxon>Alteromonas/Salinimonas group</taxon>
        <taxon>Alteromonas</taxon>
    </lineage>
</organism>
<comment type="function">
    <text evidence="4">Involved in the assembly of lipopolysaccharide (LPS). Required for the translocation of LPS from the inner membrane to the outer membrane. May form a bridge between the inner membrane and the outer membrane, via interactions with LptC and LptD, thereby facilitating LPS transfer across the periplasm.</text>
</comment>
<evidence type="ECO:0000256" key="2">
    <source>
        <dbReference type="ARBA" id="ARBA00022729"/>
    </source>
</evidence>
<evidence type="ECO:0000313" key="7">
    <source>
        <dbReference type="EMBL" id="RDV28108.1"/>
    </source>
</evidence>
<protein>
    <recommendedName>
        <fullName evidence="4">Lipopolysaccharide export system protein LptA</fullName>
    </recommendedName>
</protein>
<dbReference type="GO" id="GO:0015920">
    <property type="term" value="P:lipopolysaccharide transport"/>
    <property type="evidence" value="ECO:0007669"/>
    <property type="project" value="UniProtKB-UniRule"/>
</dbReference>
<dbReference type="GO" id="GO:0017089">
    <property type="term" value="F:glycolipid transfer activity"/>
    <property type="evidence" value="ECO:0007669"/>
    <property type="project" value="TreeGrafter"/>
</dbReference>
<dbReference type="InterPro" id="IPR005653">
    <property type="entry name" value="OstA-like_N"/>
</dbReference>
<dbReference type="InterPro" id="IPR014340">
    <property type="entry name" value="LptA"/>
</dbReference>
<dbReference type="PANTHER" id="PTHR36504">
    <property type="entry name" value="LIPOPOLYSACCHARIDE EXPORT SYSTEM PROTEIN LPTA"/>
    <property type="match status" value="1"/>
</dbReference>
<name>A0A3D8MC66_9ALTE</name>
<evidence type="ECO:0000313" key="8">
    <source>
        <dbReference type="Proteomes" id="UP000256561"/>
    </source>
</evidence>
<proteinExistence type="inferred from homology"/>
<dbReference type="Pfam" id="PF03968">
    <property type="entry name" value="LptD_N"/>
    <property type="match status" value="1"/>
</dbReference>
<keyword evidence="8" id="KW-1185">Reference proteome</keyword>
<keyword evidence="2 4" id="KW-0732">Signal</keyword>
<dbReference type="Proteomes" id="UP000256561">
    <property type="component" value="Unassembled WGS sequence"/>
</dbReference>
<evidence type="ECO:0000256" key="1">
    <source>
        <dbReference type="ARBA" id="ARBA00022448"/>
    </source>
</evidence>
<dbReference type="GO" id="GO:0001530">
    <property type="term" value="F:lipopolysaccharide binding"/>
    <property type="evidence" value="ECO:0007669"/>
    <property type="project" value="InterPro"/>
</dbReference>
<comment type="subunit">
    <text evidence="4">Component of the lipopolysaccharide transport and assembly complex.</text>
</comment>
<feature type="chain" id="PRO_5017841184" description="Lipopolysaccharide export system protein LptA" evidence="4">
    <location>
        <begin position="25"/>
        <end position="193"/>
    </location>
</feature>
<evidence type="ECO:0000256" key="5">
    <source>
        <dbReference type="SAM" id="MobiDB-lite"/>
    </source>
</evidence>
<dbReference type="GO" id="GO:0009279">
    <property type="term" value="C:cell outer membrane"/>
    <property type="evidence" value="ECO:0007669"/>
    <property type="project" value="TreeGrafter"/>
</dbReference>
<dbReference type="InterPro" id="IPR052037">
    <property type="entry name" value="LPS_export_LptA"/>
</dbReference>
<evidence type="ECO:0000259" key="6">
    <source>
        <dbReference type="Pfam" id="PF03968"/>
    </source>
</evidence>
<evidence type="ECO:0000256" key="4">
    <source>
        <dbReference type="HAMAP-Rule" id="MF_01914"/>
    </source>
</evidence>
<sequence precursor="true">MCKPYMPRILSLLGCLLMAQPALAGTGDFEQPIKVDSKSQFLDGKNKTSLFKDDVHITQGSLAINANEVEVIATDGQGREVFIARGEPASYTQNMDDGTVVSAKANEIRYEVYNRTISLQGNAELQQGTSMVRGNSITYDMSKEQLLATGDDSNEGRVTTVFRPETVKNLNEGEEQPEENDDNRPDDGEEPQN</sequence>
<feature type="signal peptide" evidence="4">
    <location>
        <begin position="1"/>
        <end position="24"/>
    </location>
</feature>
<comment type="caution">
    <text evidence="7">The sequence shown here is derived from an EMBL/GenBank/DDBJ whole genome shotgun (WGS) entry which is preliminary data.</text>
</comment>
<feature type="region of interest" description="Disordered" evidence="5">
    <location>
        <begin position="148"/>
        <end position="193"/>
    </location>
</feature>
<dbReference type="AlphaFoldDB" id="A0A3D8MC66"/>
<dbReference type="OrthoDB" id="5599500at2"/>
<feature type="domain" description="Organic solvent tolerance-like N-terminal" evidence="6">
    <location>
        <begin position="34"/>
        <end position="144"/>
    </location>
</feature>
<feature type="compositionally biased region" description="Acidic residues" evidence="5">
    <location>
        <begin position="172"/>
        <end position="181"/>
    </location>
</feature>
<dbReference type="NCBIfam" id="TIGR03002">
    <property type="entry name" value="outer_YhbN_LptA"/>
    <property type="match status" value="1"/>
</dbReference>
<dbReference type="GO" id="GO:0043165">
    <property type="term" value="P:Gram-negative-bacterium-type cell outer membrane assembly"/>
    <property type="evidence" value="ECO:0007669"/>
    <property type="project" value="UniProtKB-UniRule"/>
</dbReference>
<reference evidence="8" key="1">
    <citation type="submission" date="2018-08" db="EMBL/GenBank/DDBJ databases">
        <authorList>
            <person name="Zhang J."/>
            <person name="Du Z.-J."/>
        </authorList>
    </citation>
    <scope>NUCLEOTIDE SEQUENCE [LARGE SCALE GENOMIC DNA]</scope>
    <source>
        <strain evidence="8">KCTC 52655</strain>
    </source>
</reference>
<dbReference type="Gene3D" id="2.60.450.10">
    <property type="entry name" value="Lipopolysaccharide (LPS) transport protein A like domain"/>
    <property type="match status" value="1"/>
</dbReference>
<dbReference type="HAMAP" id="MF_01914">
    <property type="entry name" value="LPS_assembly_LptA"/>
    <property type="match status" value="1"/>
</dbReference>